<dbReference type="Pfam" id="PF10646">
    <property type="entry name" value="Germane"/>
    <property type="match status" value="1"/>
</dbReference>
<dbReference type="InterPro" id="IPR015943">
    <property type="entry name" value="WD40/YVTN_repeat-like_dom_sf"/>
</dbReference>
<feature type="domain" description="Lipoprotein LpqB C-terminal" evidence="4">
    <location>
        <begin position="396"/>
        <end position="547"/>
    </location>
</feature>
<dbReference type="SUPFAM" id="SSF101908">
    <property type="entry name" value="Putative isomerase YbhE"/>
    <property type="match status" value="1"/>
</dbReference>
<evidence type="ECO:0000256" key="1">
    <source>
        <dbReference type="SAM" id="MobiDB-lite"/>
    </source>
</evidence>
<dbReference type="PROSITE" id="PS51257">
    <property type="entry name" value="PROKAR_LIPOPROTEIN"/>
    <property type="match status" value="1"/>
</dbReference>
<organism evidence="6 7">
    <name type="scientific">Phytohabitans flavus</name>
    <dbReference type="NCBI Taxonomy" id="1076124"/>
    <lineage>
        <taxon>Bacteria</taxon>
        <taxon>Bacillati</taxon>
        <taxon>Actinomycetota</taxon>
        <taxon>Actinomycetes</taxon>
        <taxon>Micromonosporales</taxon>
        <taxon>Micromonosporaceae</taxon>
    </lineage>
</organism>
<keyword evidence="7" id="KW-1185">Reference proteome</keyword>
<dbReference type="InterPro" id="IPR059026">
    <property type="entry name" value="LpqB_N"/>
</dbReference>
<reference evidence="6 7" key="1">
    <citation type="submission" date="2020-03" db="EMBL/GenBank/DDBJ databases">
        <title>Whole genome shotgun sequence of Phytohabitans flavus NBRC 107702.</title>
        <authorList>
            <person name="Komaki H."/>
            <person name="Tamura T."/>
        </authorList>
    </citation>
    <scope>NUCLEOTIDE SEQUENCE [LARGE SCALE GENOMIC DNA]</scope>
    <source>
        <strain evidence="6 7">NBRC 107702</strain>
    </source>
</reference>
<evidence type="ECO:0000256" key="2">
    <source>
        <dbReference type="SAM" id="SignalP"/>
    </source>
</evidence>
<gene>
    <name evidence="6" type="ORF">Pflav_061500</name>
</gene>
<proteinExistence type="predicted"/>
<evidence type="ECO:0000313" key="7">
    <source>
        <dbReference type="Proteomes" id="UP000502508"/>
    </source>
</evidence>
<reference evidence="6 7" key="2">
    <citation type="submission" date="2020-03" db="EMBL/GenBank/DDBJ databases">
        <authorList>
            <person name="Ichikawa N."/>
            <person name="Kimura A."/>
            <person name="Kitahashi Y."/>
            <person name="Uohara A."/>
        </authorList>
    </citation>
    <scope>NUCLEOTIDE SEQUENCE [LARGE SCALE GENOMIC DNA]</scope>
    <source>
        <strain evidence="6 7">NBRC 107702</strain>
    </source>
</reference>
<feature type="signal peptide" evidence="2">
    <location>
        <begin position="1"/>
        <end position="21"/>
    </location>
</feature>
<dbReference type="InterPro" id="IPR019606">
    <property type="entry name" value="GerMN"/>
</dbReference>
<protein>
    <submittedName>
        <fullName evidence="6">Uncharacterized protein</fullName>
    </submittedName>
</protein>
<accession>A0A6F8Y101</accession>
<evidence type="ECO:0000259" key="4">
    <source>
        <dbReference type="Pfam" id="PF10647"/>
    </source>
</evidence>
<dbReference type="Gene3D" id="2.130.10.10">
    <property type="entry name" value="YVTN repeat-like/Quinoprotein amine dehydrogenase"/>
    <property type="match status" value="1"/>
</dbReference>
<feature type="domain" description="Lipoprotein LpqB N-terminal" evidence="5">
    <location>
        <begin position="59"/>
        <end position="173"/>
    </location>
</feature>
<dbReference type="Pfam" id="PF25976">
    <property type="entry name" value="LpqB_N"/>
    <property type="match status" value="1"/>
</dbReference>
<evidence type="ECO:0000259" key="5">
    <source>
        <dbReference type="Pfam" id="PF25976"/>
    </source>
</evidence>
<feature type="chain" id="PRO_5039433907" evidence="2">
    <location>
        <begin position="22"/>
        <end position="619"/>
    </location>
</feature>
<dbReference type="InterPro" id="IPR018910">
    <property type="entry name" value="LpqB_C"/>
</dbReference>
<feature type="region of interest" description="Disordered" evidence="1">
    <location>
        <begin position="25"/>
        <end position="55"/>
    </location>
</feature>
<dbReference type="RefSeq" id="WP_173039793.1">
    <property type="nucleotide sequence ID" value="NZ_AP022870.1"/>
</dbReference>
<evidence type="ECO:0000259" key="3">
    <source>
        <dbReference type="Pfam" id="PF10646"/>
    </source>
</evidence>
<dbReference type="KEGG" id="pfla:Pflav_061500"/>
<dbReference type="Proteomes" id="UP000502508">
    <property type="component" value="Chromosome"/>
</dbReference>
<dbReference type="Pfam" id="PF10647">
    <property type="entry name" value="Gmad1"/>
    <property type="match status" value="1"/>
</dbReference>
<feature type="domain" description="GerMN" evidence="3">
    <location>
        <begin position="184"/>
        <end position="299"/>
    </location>
</feature>
<keyword evidence="2" id="KW-0732">Signal</keyword>
<sequence>MRRRIILATLAAALAVGLTGCGIPDETAVRDIGPGPKPGKQTSGGAGVSPPTREAATTKETFTANFLNAGAGEPDKMAERIRGYVSESARSKVGRGVSINVIRLREPATYTEVGQETWKVTLNVEQVGVLDGHGSVGPPELTNSTVQFTISGIEGDNTWFVTDPPKDLLLNAEALTSTYFIPQTIYFWSLDRTTLVPDSRYMASELDKGRQPTRIVDWLISGPSAWLEPAVSPLSSDTKSNQNVPYPKDRLDVALNAAAAEPPPGTSNIDMVLQLGQQLMWSLRQYVEVDLQLLLDGEKARVFTRDAAFYDVNAANRAPEGPELEEAQPERFAILEGKIYRLKGSPDGGRQPLPQLLLTKGVNEGVVSAALARETSDEGLRTAAALVIQQGGKFKLRLVTAVGDSVRPPETSALGFASMGRPVWLKAPMNVGLVVADKKLWRFTPDGQLERVALPAGIDEDVADVSAAPDGRQIAVLAGGQVHVLGISRDGVTVQVENKSNRRVSTPLKNVSAVDWSEETKVALAGAGQDNKPAVWELSVDGALAQRQYGDSGGTVTHLVAYPDDPVASEFSTTKVMYSREDAAFDLAGDKPAIEADEVVGAPGEVDPDKVTSPFFLLD</sequence>
<name>A0A6F8Y101_9ACTN</name>
<dbReference type="EMBL" id="AP022870">
    <property type="protein sequence ID" value="BCB79740.1"/>
    <property type="molecule type" value="Genomic_DNA"/>
</dbReference>
<evidence type="ECO:0000313" key="6">
    <source>
        <dbReference type="EMBL" id="BCB79740.1"/>
    </source>
</evidence>
<dbReference type="AlphaFoldDB" id="A0A6F8Y101"/>